<proteinExistence type="predicted"/>
<keyword evidence="2 3" id="KW-0808">Transferase</keyword>
<comment type="caution">
    <text evidence="3">The sequence shown here is derived from an EMBL/GenBank/DDBJ whole genome shotgun (WGS) entry which is preliminary data.</text>
</comment>
<dbReference type="AlphaFoldDB" id="A0A7X9DK92"/>
<accession>A0A7X9DK92</accession>
<dbReference type="GO" id="GO:0016758">
    <property type="term" value="F:hexosyltransferase activity"/>
    <property type="evidence" value="ECO:0007669"/>
    <property type="project" value="TreeGrafter"/>
</dbReference>
<protein>
    <submittedName>
        <fullName evidence="3">WecB/TagA/CpsF family glycosyltransferase</fullName>
    </submittedName>
</protein>
<keyword evidence="1" id="KW-0328">Glycosyltransferase</keyword>
<sequence length="302" mass="34160">MHYRRQILGVNVDFGLSYEDAITKIEQLILEKVPGRYICTTNPEFIFDAQTDDEFRNIINSADLSVPDGSGILYANAFLERTSKIFANNKYEYAVKTFIEGIKVGLSVVERPEELHATITGVELTNRLAALSAKKKYTLYLLGGGRFDLGNLSTDMASETANILSSKYPGINIIGGTSKFNREPKDDEATVDCIKKEMREKGVSNIDILLVAYNHGYQDKWIVRNAHKIPATVSMGVGRTFALLTGYQPKEPIFIENLNLSWLYRLFTQPARYKRILKAFPVFPCKVYENNLKQYITSQKIS</sequence>
<dbReference type="Proteomes" id="UP000526033">
    <property type="component" value="Unassembled WGS sequence"/>
</dbReference>
<gene>
    <name evidence="3" type="ORF">GYA27_01075</name>
</gene>
<evidence type="ECO:0000313" key="4">
    <source>
        <dbReference type="Proteomes" id="UP000526033"/>
    </source>
</evidence>
<organism evidence="3 4">
    <name type="scientific">candidate division WWE3 bacterium</name>
    <dbReference type="NCBI Taxonomy" id="2053526"/>
    <lineage>
        <taxon>Bacteria</taxon>
        <taxon>Katanobacteria</taxon>
    </lineage>
</organism>
<evidence type="ECO:0000256" key="2">
    <source>
        <dbReference type="ARBA" id="ARBA00022679"/>
    </source>
</evidence>
<dbReference type="Pfam" id="PF03808">
    <property type="entry name" value="Glyco_tran_WecG"/>
    <property type="match status" value="1"/>
</dbReference>
<reference evidence="3 4" key="1">
    <citation type="journal article" date="2020" name="Biotechnol. Biofuels">
        <title>New insights from the biogas microbiome by comprehensive genome-resolved metagenomics of nearly 1600 species originating from multiple anaerobic digesters.</title>
        <authorList>
            <person name="Campanaro S."/>
            <person name="Treu L."/>
            <person name="Rodriguez-R L.M."/>
            <person name="Kovalovszki A."/>
            <person name="Ziels R.M."/>
            <person name="Maus I."/>
            <person name="Zhu X."/>
            <person name="Kougias P.G."/>
            <person name="Basile A."/>
            <person name="Luo G."/>
            <person name="Schluter A."/>
            <person name="Konstantinidis K.T."/>
            <person name="Angelidaki I."/>
        </authorList>
    </citation>
    <scope>NUCLEOTIDE SEQUENCE [LARGE SCALE GENOMIC DNA]</scope>
    <source>
        <strain evidence="3">AS27yjCOA_165</strain>
    </source>
</reference>
<dbReference type="NCBIfam" id="TIGR00696">
    <property type="entry name" value="wecG_tagA_cpsF"/>
    <property type="match status" value="1"/>
</dbReference>
<dbReference type="CDD" id="cd06533">
    <property type="entry name" value="Glyco_transf_WecG_TagA"/>
    <property type="match status" value="1"/>
</dbReference>
<dbReference type="EMBL" id="JAAZNL010000012">
    <property type="protein sequence ID" value="NMB69783.1"/>
    <property type="molecule type" value="Genomic_DNA"/>
</dbReference>
<dbReference type="PANTHER" id="PTHR34136:SF1">
    <property type="entry name" value="UDP-N-ACETYL-D-MANNOSAMINURONIC ACID TRANSFERASE"/>
    <property type="match status" value="1"/>
</dbReference>
<dbReference type="PANTHER" id="PTHR34136">
    <property type="match status" value="1"/>
</dbReference>
<name>A0A7X9DK92_UNCKA</name>
<evidence type="ECO:0000256" key="1">
    <source>
        <dbReference type="ARBA" id="ARBA00022676"/>
    </source>
</evidence>
<dbReference type="InterPro" id="IPR004629">
    <property type="entry name" value="WecG_TagA_CpsF"/>
</dbReference>
<evidence type="ECO:0000313" key="3">
    <source>
        <dbReference type="EMBL" id="NMB69783.1"/>
    </source>
</evidence>